<sequence length="131" mass="14732">MKTFGTLALVGTGALLFYAIATLGLGPTFAVLLVAAYCLAIFTGICFLITFFAGFVNNPDADRIWALAPALPFWSTAKLIYYTGRYWFEVFAITNWDYHAGKIEEDYLLREAEAEFYNKALVLNFKPWCSL</sequence>
<comment type="caution">
    <text evidence="1">The sequence shown here is derived from an EMBL/GenBank/DDBJ whole genome shotgun (WGS) entry which is preliminary data.</text>
</comment>
<dbReference type="EMBL" id="JAENHL010000009">
    <property type="protein sequence ID" value="MBK1871559.1"/>
    <property type="molecule type" value="Genomic_DNA"/>
</dbReference>
<reference evidence="1" key="1">
    <citation type="submission" date="2021-01" db="EMBL/GenBank/DDBJ databases">
        <authorList>
            <person name="Sun Q."/>
        </authorList>
    </citation>
    <scope>NUCLEOTIDE SEQUENCE</scope>
    <source>
        <strain evidence="1">YIM B02566</strain>
    </source>
</reference>
<accession>A0ACC5RFR3</accession>
<gene>
    <name evidence="1" type="ORF">JHL16_34655</name>
</gene>
<keyword evidence="2" id="KW-1185">Reference proteome</keyword>
<evidence type="ECO:0000313" key="2">
    <source>
        <dbReference type="Proteomes" id="UP000616151"/>
    </source>
</evidence>
<name>A0ACC5RFR3_9HYPH</name>
<dbReference type="Proteomes" id="UP000616151">
    <property type="component" value="Unassembled WGS sequence"/>
</dbReference>
<evidence type="ECO:0000313" key="1">
    <source>
        <dbReference type="EMBL" id="MBK1871559.1"/>
    </source>
</evidence>
<organism evidence="1 2">
    <name type="scientific">Taklimakanibacter albus</name>
    <dbReference type="NCBI Taxonomy" id="2800327"/>
    <lineage>
        <taxon>Bacteria</taxon>
        <taxon>Pseudomonadati</taxon>
        <taxon>Pseudomonadota</taxon>
        <taxon>Alphaproteobacteria</taxon>
        <taxon>Hyphomicrobiales</taxon>
        <taxon>Aestuariivirgaceae</taxon>
        <taxon>Taklimakanibacter</taxon>
    </lineage>
</organism>
<protein>
    <submittedName>
        <fullName evidence="1">Uncharacterized protein</fullName>
    </submittedName>
</protein>
<proteinExistence type="predicted"/>